<dbReference type="Pfam" id="PF14451">
    <property type="entry name" value="Ub-Mut7C"/>
    <property type="match status" value="1"/>
</dbReference>
<dbReference type="AlphaFoldDB" id="A0A4R8M2A2"/>
<dbReference type="RefSeq" id="WP_133958212.1">
    <property type="nucleotide sequence ID" value="NZ_SORI01000015.1"/>
</dbReference>
<keyword evidence="3" id="KW-1185">Reference proteome</keyword>
<feature type="domain" description="Ubiquitin Mut7-C" evidence="1">
    <location>
        <begin position="11"/>
        <end position="71"/>
    </location>
</feature>
<dbReference type="SUPFAM" id="SSF54285">
    <property type="entry name" value="MoaD/ThiS"/>
    <property type="match status" value="1"/>
</dbReference>
<dbReference type="InterPro" id="IPR027798">
    <property type="entry name" value="Ub_Mut7C"/>
</dbReference>
<comment type="caution">
    <text evidence="2">The sequence shown here is derived from an EMBL/GenBank/DDBJ whole genome shotgun (WGS) entry which is preliminary data.</text>
</comment>
<dbReference type="InterPro" id="IPR016155">
    <property type="entry name" value="Mopterin_synth/thiamin_S_b"/>
</dbReference>
<evidence type="ECO:0000313" key="2">
    <source>
        <dbReference type="EMBL" id="TDY58044.1"/>
    </source>
</evidence>
<gene>
    <name evidence="2" type="ORF">C8D99_11562</name>
</gene>
<proteinExistence type="predicted"/>
<sequence>MAVRLHLLGIFRKHQPSDPWEIPPDGKTPLSAILEDAGVDPAAGYVLLVNGSRKKKDYIPADGDDIKVMPLVAGG</sequence>
<protein>
    <submittedName>
        <fullName evidence="2">Mut7-C ubiquitin</fullName>
    </submittedName>
</protein>
<evidence type="ECO:0000313" key="3">
    <source>
        <dbReference type="Proteomes" id="UP000295066"/>
    </source>
</evidence>
<accession>A0A4R8M2A2</accession>
<dbReference type="Proteomes" id="UP000295066">
    <property type="component" value="Unassembled WGS sequence"/>
</dbReference>
<reference evidence="2 3" key="1">
    <citation type="submission" date="2019-03" db="EMBL/GenBank/DDBJ databases">
        <title>Genomic Encyclopedia of Type Strains, Phase IV (KMG-IV): sequencing the most valuable type-strain genomes for metagenomic binning, comparative biology and taxonomic classification.</title>
        <authorList>
            <person name="Goeker M."/>
        </authorList>
    </citation>
    <scope>NUCLEOTIDE SEQUENCE [LARGE SCALE GENOMIC DNA]</scope>
    <source>
        <strain evidence="2 3">DSM 25964</strain>
    </source>
</reference>
<organism evidence="2 3">
    <name type="scientific">Aminivibrio pyruvatiphilus</name>
    <dbReference type="NCBI Taxonomy" id="1005740"/>
    <lineage>
        <taxon>Bacteria</taxon>
        <taxon>Thermotogati</taxon>
        <taxon>Synergistota</taxon>
        <taxon>Synergistia</taxon>
        <taxon>Synergistales</taxon>
        <taxon>Aminobacteriaceae</taxon>
        <taxon>Aminivibrio</taxon>
    </lineage>
</organism>
<name>A0A4R8M2A2_9BACT</name>
<evidence type="ECO:0000259" key="1">
    <source>
        <dbReference type="Pfam" id="PF14451"/>
    </source>
</evidence>
<dbReference type="EMBL" id="SORI01000015">
    <property type="protein sequence ID" value="TDY58044.1"/>
    <property type="molecule type" value="Genomic_DNA"/>
</dbReference>